<dbReference type="GO" id="GO:0016102">
    <property type="term" value="P:diterpenoid biosynthetic process"/>
    <property type="evidence" value="ECO:0007669"/>
    <property type="project" value="TreeGrafter"/>
</dbReference>
<dbReference type="InterPro" id="IPR036965">
    <property type="entry name" value="Terpene_synth_N_sf"/>
</dbReference>
<evidence type="ECO:0000256" key="4">
    <source>
        <dbReference type="ARBA" id="ARBA00023239"/>
    </source>
</evidence>
<dbReference type="Pfam" id="PF03936">
    <property type="entry name" value="Terpene_synth_C"/>
    <property type="match status" value="1"/>
</dbReference>
<keyword evidence="2" id="KW-0479">Metal-binding</keyword>
<organism evidence="7 8">
    <name type="scientific">Rubus argutus</name>
    <name type="common">Southern blackberry</name>
    <dbReference type="NCBI Taxonomy" id="59490"/>
    <lineage>
        <taxon>Eukaryota</taxon>
        <taxon>Viridiplantae</taxon>
        <taxon>Streptophyta</taxon>
        <taxon>Embryophyta</taxon>
        <taxon>Tracheophyta</taxon>
        <taxon>Spermatophyta</taxon>
        <taxon>Magnoliopsida</taxon>
        <taxon>eudicotyledons</taxon>
        <taxon>Gunneridae</taxon>
        <taxon>Pentapetalae</taxon>
        <taxon>rosids</taxon>
        <taxon>fabids</taxon>
        <taxon>Rosales</taxon>
        <taxon>Rosaceae</taxon>
        <taxon>Rosoideae</taxon>
        <taxon>Rosoideae incertae sedis</taxon>
        <taxon>Rubus</taxon>
    </lineage>
</organism>
<dbReference type="Gene3D" id="1.50.10.130">
    <property type="entry name" value="Terpene synthase, N-terminal domain"/>
    <property type="match status" value="1"/>
</dbReference>
<dbReference type="Pfam" id="PF01397">
    <property type="entry name" value="Terpene_synth"/>
    <property type="match status" value="1"/>
</dbReference>
<comment type="cofactor">
    <cofactor evidence="1">
        <name>Mg(2+)</name>
        <dbReference type="ChEBI" id="CHEBI:18420"/>
    </cofactor>
</comment>
<dbReference type="PANTHER" id="PTHR31739">
    <property type="entry name" value="ENT-COPALYL DIPHOSPHATE SYNTHASE, CHLOROPLASTIC"/>
    <property type="match status" value="1"/>
</dbReference>
<dbReference type="Gene3D" id="1.50.10.160">
    <property type="match status" value="1"/>
</dbReference>
<dbReference type="EMBL" id="JBEDUW010000006">
    <property type="protein sequence ID" value="KAK9924708.1"/>
    <property type="molecule type" value="Genomic_DNA"/>
</dbReference>
<dbReference type="FunFam" id="1.10.600.10:FF:000036">
    <property type="entry name" value="cis-abienol synthase, chloroplastic"/>
    <property type="match status" value="1"/>
</dbReference>
<dbReference type="PANTHER" id="PTHR31739:SF25">
    <property type="entry name" value="(E,E)-GERANYLLINALOOL SYNTHASE"/>
    <property type="match status" value="1"/>
</dbReference>
<keyword evidence="3" id="KW-0460">Magnesium</keyword>
<dbReference type="Gene3D" id="1.10.600.10">
    <property type="entry name" value="Farnesyl Diphosphate Synthase"/>
    <property type="match status" value="1"/>
</dbReference>
<dbReference type="InterPro" id="IPR008949">
    <property type="entry name" value="Isoprenoid_synthase_dom_sf"/>
</dbReference>
<gene>
    <name evidence="7" type="ORF">M0R45_033062</name>
</gene>
<dbReference type="SUPFAM" id="SSF48576">
    <property type="entry name" value="Terpenoid synthases"/>
    <property type="match status" value="1"/>
</dbReference>
<dbReference type="GO" id="GO:0010333">
    <property type="term" value="F:terpene synthase activity"/>
    <property type="evidence" value="ECO:0007669"/>
    <property type="project" value="InterPro"/>
</dbReference>
<name>A0AAW1WKK4_RUBAR</name>
<dbReference type="InterPro" id="IPR008930">
    <property type="entry name" value="Terpenoid_cyclase/PrenylTrfase"/>
</dbReference>
<protein>
    <recommendedName>
        <fullName evidence="9">S-linalool synthase</fullName>
    </recommendedName>
</protein>
<keyword evidence="4" id="KW-0456">Lyase</keyword>
<evidence type="ECO:0000259" key="6">
    <source>
        <dbReference type="Pfam" id="PF03936"/>
    </source>
</evidence>
<evidence type="ECO:0000256" key="2">
    <source>
        <dbReference type="ARBA" id="ARBA00022723"/>
    </source>
</evidence>
<feature type="domain" description="Terpene synthase N-terminal" evidence="5">
    <location>
        <begin position="224"/>
        <end position="409"/>
    </location>
</feature>
<evidence type="ECO:0000313" key="8">
    <source>
        <dbReference type="Proteomes" id="UP001457282"/>
    </source>
</evidence>
<dbReference type="AlphaFoldDB" id="A0AAW1WKK4"/>
<keyword evidence="8" id="KW-1185">Reference proteome</keyword>
<evidence type="ECO:0000259" key="5">
    <source>
        <dbReference type="Pfam" id="PF01397"/>
    </source>
</evidence>
<evidence type="ECO:0000256" key="3">
    <source>
        <dbReference type="ARBA" id="ARBA00022842"/>
    </source>
</evidence>
<dbReference type="SFLD" id="SFLDG01014">
    <property type="entry name" value="Terpene_Cyclase_Like_1_N-term"/>
    <property type="match status" value="1"/>
</dbReference>
<dbReference type="InterPro" id="IPR001906">
    <property type="entry name" value="Terpene_synth_N"/>
</dbReference>
<dbReference type="InterPro" id="IPR005630">
    <property type="entry name" value="Terpene_synthase_metal-bd"/>
</dbReference>
<dbReference type="GO" id="GO:0000287">
    <property type="term" value="F:magnesium ion binding"/>
    <property type="evidence" value="ECO:0007669"/>
    <property type="project" value="InterPro"/>
</dbReference>
<comment type="caution">
    <text evidence="7">The sequence shown here is derived from an EMBL/GenBank/DDBJ whole genome shotgun (WGS) entry which is preliminary data.</text>
</comment>
<proteinExistence type="predicted"/>
<sequence>MDLPSPLMVNKLVLKVKKEIFSSSSSHNGYVVGDLYSLVSPSPYDTAWLAMIPNPQVPDQPLFCGCLDWVLHNQKPGGFWASETTAMTTIESLTSTLACIVALTTWNVGHSAIQKGLAFIHANAEELLKAQNGFFPEWFVIVFPAMVDLAKTKGLCVDISNGSIAHIPQIFEDRQQLFQNNRWGLDCQQQDYETLMRYLEALPKTNNEILLQQCDKYSGFIMQSPSAAAYAFMKTQNNKFLGNLNSVIQRCGYGVPAIYPIDEDLLKICLIDRIETLGLVEYFTEEITTLLDQVFRSYVNCEGTQMTAKHLLPLQLYRDSLAFRLLRLRGYTVSPWKFCWFLQDEDIVVHIQEHHEKFLSAMYNIYRASNLTFPGESQLKDARGFSTSILERETIKNSQNLKDQIKNELSHPWLARLDHLEHRKCIERKDAIGPWTGKAFSYRLSFSSNAMLQQLAIENFSLKQSIFRDELKELERWSKDMGLSDMGFARQKTASLFFAAASTLSSPSHSDVRLVLVKSGILVTVADDFFDAEGSLSELETLTNAINRWQEKGLNGHSKTIFKALKDLLDDISMQFFNKYGYDISKYLQDLWHQTCEMWLKEAEWSRTGHTPSTSEYLQVATSSIAVHTILLPAALLLSPQLGIDILKCPQNEPITNLLMVLTRLLNEIKSYEKEKEEGKPNLVLLQMKENPNLGVEESIEVIHKILDEKKKEFLEHILVSGMSDMPEACKLLHFHCLKIFQMFFNATNAFDSPTELLADINKAIYDPLKMDHKSLASNYSQVGTKSLQVQTSVTGTSSRTCMSIMESRTSTTGAVKFLRRKEFSEKPHSRILSLKMRKPTTCMTLPKLKACTYLWHK</sequence>
<accession>A0AAW1WKK4</accession>
<evidence type="ECO:0000256" key="1">
    <source>
        <dbReference type="ARBA" id="ARBA00001946"/>
    </source>
</evidence>
<evidence type="ECO:0000313" key="7">
    <source>
        <dbReference type="EMBL" id="KAK9924708.1"/>
    </source>
</evidence>
<reference evidence="7 8" key="1">
    <citation type="journal article" date="2023" name="G3 (Bethesda)">
        <title>A chromosome-length genome assembly and annotation of blackberry (Rubus argutus, cv. 'Hillquist').</title>
        <authorList>
            <person name="Bruna T."/>
            <person name="Aryal R."/>
            <person name="Dudchenko O."/>
            <person name="Sargent D.J."/>
            <person name="Mead D."/>
            <person name="Buti M."/>
            <person name="Cavallini A."/>
            <person name="Hytonen T."/>
            <person name="Andres J."/>
            <person name="Pham M."/>
            <person name="Weisz D."/>
            <person name="Mascagni F."/>
            <person name="Usai G."/>
            <person name="Natali L."/>
            <person name="Bassil N."/>
            <person name="Fernandez G.E."/>
            <person name="Lomsadze A."/>
            <person name="Armour M."/>
            <person name="Olukolu B."/>
            <person name="Poorten T."/>
            <person name="Britton C."/>
            <person name="Davik J."/>
            <person name="Ashrafi H."/>
            <person name="Aiden E.L."/>
            <person name="Borodovsky M."/>
            <person name="Worthington M."/>
        </authorList>
    </citation>
    <scope>NUCLEOTIDE SEQUENCE [LARGE SCALE GENOMIC DNA]</scope>
    <source>
        <strain evidence="7">PI 553951</strain>
    </source>
</reference>
<feature type="domain" description="Terpene synthase metal-binding" evidence="6">
    <location>
        <begin position="479"/>
        <end position="713"/>
    </location>
</feature>
<dbReference type="SUPFAM" id="SSF48239">
    <property type="entry name" value="Terpenoid cyclases/Protein prenyltransferases"/>
    <property type="match status" value="2"/>
</dbReference>
<dbReference type="FunFam" id="1.50.10.130:FF:000002">
    <property type="entry name" value="Ent-copalyl diphosphate synthase, chloroplastic"/>
    <property type="match status" value="1"/>
</dbReference>
<dbReference type="InterPro" id="IPR050148">
    <property type="entry name" value="Terpene_synthase-like"/>
</dbReference>
<evidence type="ECO:0008006" key="9">
    <source>
        <dbReference type="Google" id="ProtNLM"/>
    </source>
</evidence>
<dbReference type="Proteomes" id="UP001457282">
    <property type="component" value="Unassembled WGS sequence"/>
</dbReference>